<accession>A0A1I0SQH2</accession>
<dbReference type="EC" id="1.1.1.42" evidence="9"/>
<feature type="binding site" evidence="11">
    <location>
        <position position="77"/>
    </location>
    <ligand>
        <name>D-threo-isocitrate</name>
        <dbReference type="ChEBI" id="CHEBI:15562"/>
    </ligand>
</feature>
<proteinExistence type="inferred from homology"/>
<evidence type="ECO:0000256" key="8">
    <source>
        <dbReference type="ARBA" id="ARBA00023211"/>
    </source>
</evidence>
<evidence type="ECO:0000256" key="4">
    <source>
        <dbReference type="ARBA" id="ARBA00022723"/>
    </source>
</evidence>
<comment type="cofactor">
    <cofactor evidence="9 12">
        <name>Mg(2+)</name>
        <dbReference type="ChEBI" id="CHEBI:18420"/>
    </cofactor>
    <cofactor evidence="9 12">
        <name>Mn(2+)</name>
        <dbReference type="ChEBI" id="CHEBI:29035"/>
    </cofactor>
    <text evidence="9 12">Binds 1 Mg(2+) or Mn(2+) ion per subunit.</text>
</comment>
<dbReference type="InterPro" id="IPR004790">
    <property type="entry name" value="Isocitrate_DH_NADP"/>
</dbReference>
<dbReference type="GO" id="GO:0006102">
    <property type="term" value="P:isocitrate metabolic process"/>
    <property type="evidence" value="ECO:0007669"/>
    <property type="project" value="UniProtKB-UniRule"/>
</dbReference>
<feature type="binding site" evidence="11">
    <location>
        <position position="132"/>
    </location>
    <ligand>
        <name>D-threo-isocitrate</name>
        <dbReference type="ChEBI" id="CHEBI:15562"/>
    </ligand>
</feature>
<dbReference type="AlphaFoldDB" id="A0A1I0SQH2"/>
<evidence type="ECO:0000256" key="7">
    <source>
        <dbReference type="ARBA" id="ARBA00023002"/>
    </source>
</evidence>
<keyword evidence="8 9" id="KW-0464">Manganese</keyword>
<dbReference type="GO" id="GO:0051287">
    <property type="term" value="F:NAD binding"/>
    <property type="evidence" value="ECO:0007669"/>
    <property type="project" value="InterPro"/>
</dbReference>
<evidence type="ECO:0000259" key="13">
    <source>
        <dbReference type="SMART" id="SM01329"/>
    </source>
</evidence>
<evidence type="ECO:0000256" key="6">
    <source>
        <dbReference type="ARBA" id="ARBA00022857"/>
    </source>
</evidence>
<evidence type="ECO:0000256" key="12">
    <source>
        <dbReference type="PIRSR" id="PIRSR000108-3"/>
    </source>
</evidence>
<dbReference type="GO" id="GO:0000287">
    <property type="term" value="F:magnesium ion binding"/>
    <property type="evidence" value="ECO:0007669"/>
    <property type="project" value="InterPro"/>
</dbReference>
<dbReference type="GO" id="GO:0006099">
    <property type="term" value="P:tricarboxylic acid cycle"/>
    <property type="evidence" value="ECO:0007669"/>
    <property type="project" value="UniProtKB-KW"/>
</dbReference>
<dbReference type="InterPro" id="IPR024084">
    <property type="entry name" value="IsoPropMal-DH-like_dom"/>
</dbReference>
<feature type="domain" description="Isopropylmalate dehydrogenase-like" evidence="13">
    <location>
        <begin position="9"/>
        <end position="398"/>
    </location>
</feature>
<keyword evidence="4 9" id="KW-0479">Metal-binding</keyword>
<evidence type="ECO:0000256" key="10">
    <source>
        <dbReference type="PIRSR" id="PIRSR000108-1"/>
    </source>
</evidence>
<evidence type="ECO:0000313" key="15">
    <source>
        <dbReference type="Proteomes" id="UP000182054"/>
    </source>
</evidence>
<feature type="site" description="Critical for catalysis" evidence="10">
    <location>
        <position position="214"/>
    </location>
</feature>
<dbReference type="Pfam" id="PF00180">
    <property type="entry name" value="Iso_dh"/>
    <property type="match status" value="1"/>
</dbReference>
<evidence type="ECO:0000256" key="5">
    <source>
        <dbReference type="ARBA" id="ARBA00022842"/>
    </source>
</evidence>
<feature type="binding site" evidence="12">
    <location>
        <position position="254"/>
    </location>
    <ligand>
        <name>Mn(2+)</name>
        <dbReference type="ChEBI" id="CHEBI:29035"/>
    </ligand>
</feature>
<reference evidence="14 15" key="1">
    <citation type="submission" date="2016-10" db="EMBL/GenBank/DDBJ databases">
        <authorList>
            <person name="de Groot N.N."/>
        </authorList>
    </citation>
    <scope>NUCLEOTIDE SEQUENCE [LARGE SCALE GENOMIC DNA]</scope>
    <source>
        <strain evidence="14 15">DSM 44908</strain>
    </source>
</reference>
<dbReference type="GeneID" id="85484585"/>
<dbReference type="EMBL" id="FOJN01000002">
    <property type="protein sequence ID" value="SFA41673.1"/>
    <property type="molecule type" value="Genomic_DNA"/>
</dbReference>
<comment type="cofactor">
    <cofactor evidence="1">
        <name>Mn(2+)</name>
        <dbReference type="ChEBI" id="CHEBI:29035"/>
    </cofactor>
</comment>
<protein>
    <recommendedName>
        <fullName evidence="9">Isocitrate dehydrogenase [NADP]</fullName>
        <ecNumber evidence="9">1.1.1.42</ecNumber>
    </recommendedName>
</protein>
<dbReference type="NCBIfam" id="TIGR00127">
    <property type="entry name" value="nadp_idh_euk"/>
    <property type="match status" value="1"/>
</dbReference>
<dbReference type="RefSeq" id="WP_068363631.1">
    <property type="nucleotide sequence ID" value="NZ_FOJN01000002.1"/>
</dbReference>
<feature type="binding site" evidence="11">
    <location>
        <position position="109"/>
    </location>
    <ligand>
        <name>D-threo-isocitrate</name>
        <dbReference type="ChEBI" id="CHEBI:15562"/>
    </ligand>
</feature>
<dbReference type="PIRSF" id="PIRSF000108">
    <property type="entry name" value="IDH_NADP"/>
    <property type="match status" value="1"/>
</dbReference>
<sequence length="417" mass="45869">MSRIRVAGAVAELCGDEMAAVMWQMVTTELVHPFLEIEIDRYDLSLASRDRTHDRVTVAAGHAVLEHGVGVKCATITPTVAQADEYGLAERWRSPNATLRTMLGGTIFRSPIIMESIPRLVPGWREPIVIARHAFGDQYLAGEITVPGPGTVTLTYTPDDGSAPVERTVARFAEPDGGGVVLGQHNTTRSIEEFARATFRYALVVSYPVYLTTKNTVLATYDGHFTDVFARVFRTEFAAEFTERGLTYEHRLIDDMVAAALRWPGGYVWACKNYDGDVHSDVVAQGFGSPGLMSSVLLTPDGRTCLTEAAHGTVTRHYRRHRRGEATSTNPIAVIHAWSRALAHRASLDGNERLHDFAHTMERSVVEVVDSGVMTADLAALVGPERRPVSTIDFVRAVGSRLHHIRNTNHDGRRSDA</sequence>
<evidence type="ECO:0000256" key="2">
    <source>
        <dbReference type="ARBA" id="ARBA00007769"/>
    </source>
</evidence>
<evidence type="ECO:0000256" key="3">
    <source>
        <dbReference type="ARBA" id="ARBA00022532"/>
    </source>
</evidence>
<dbReference type="PANTHER" id="PTHR11822">
    <property type="entry name" value="NADP-SPECIFIC ISOCITRATE DEHYDROGENASE"/>
    <property type="match status" value="1"/>
</dbReference>
<dbReference type="PANTHER" id="PTHR11822:SF21">
    <property type="entry name" value="ISOCITRATE DEHYDROGENASE [NADP], MITOCHONDRIAL"/>
    <property type="match status" value="1"/>
</dbReference>
<evidence type="ECO:0000256" key="1">
    <source>
        <dbReference type="ARBA" id="ARBA00001936"/>
    </source>
</evidence>
<dbReference type="SUPFAM" id="SSF53659">
    <property type="entry name" value="Isocitrate/Isopropylmalate dehydrogenase-like"/>
    <property type="match status" value="1"/>
</dbReference>
<comment type="similarity">
    <text evidence="2 9">Belongs to the isocitrate and isopropylmalate dehydrogenases family.</text>
</comment>
<feature type="site" description="Critical for catalysis" evidence="10">
    <location>
        <position position="139"/>
    </location>
</feature>
<keyword evidence="6 9" id="KW-0521">NADP</keyword>
<feature type="binding site" evidence="11">
    <location>
        <begin position="94"/>
        <end position="100"/>
    </location>
    <ligand>
        <name>D-threo-isocitrate</name>
        <dbReference type="ChEBI" id="CHEBI:15562"/>
    </ligand>
</feature>
<dbReference type="Gene3D" id="3.40.718.10">
    <property type="entry name" value="Isopropylmalate Dehydrogenase"/>
    <property type="match status" value="1"/>
</dbReference>
<gene>
    <name evidence="14" type="ORF">SAMN05444374_102109</name>
</gene>
<dbReference type="Proteomes" id="UP000182054">
    <property type="component" value="Unassembled WGS sequence"/>
</dbReference>
<dbReference type="InterPro" id="IPR019818">
    <property type="entry name" value="IsoCit/isopropylmalate_DH_CS"/>
</dbReference>
<feature type="binding site" evidence="12">
    <location>
        <position position="277"/>
    </location>
    <ligand>
        <name>Mn(2+)</name>
        <dbReference type="ChEBI" id="CHEBI:29035"/>
    </ligand>
</feature>
<evidence type="ECO:0000313" key="14">
    <source>
        <dbReference type="EMBL" id="SFA41673.1"/>
    </source>
</evidence>
<evidence type="ECO:0000256" key="9">
    <source>
        <dbReference type="PIRNR" id="PIRNR000108"/>
    </source>
</evidence>
<dbReference type="OrthoDB" id="9765655at2"/>
<evidence type="ECO:0000256" key="11">
    <source>
        <dbReference type="PIRSR" id="PIRSR000108-2"/>
    </source>
</evidence>
<keyword evidence="3 9" id="KW-0816">Tricarboxylic acid cycle</keyword>
<organism evidence="14 15">
    <name type="scientific">Rhodococcoides kroppenstedtii</name>
    <dbReference type="NCBI Taxonomy" id="293050"/>
    <lineage>
        <taxon>Bacteria</taxon>
        <taxon>Bacillati</taxon>
        <taxon>Actinomycetota</taxon>
        <taxon>Actinomycetes</taxon>
        <taxon>Mycobacteriales</taxon>
        <taxon>Nocardiaceae</taxon>
        <taxon>Rhodococcoides</taxon>
    </lineage>
</organism>
<dbReference type="NCBIfam" id="NF006156">
    <property type="entry name" value="PRK08299.1"/>
    <property type="match status" value="1"/>
</dbReference>
<dbReference type="PROSITE" id="PS00470">
    <property type="entry name" value="IDH_IMDH"/>
    <property type="match status" value="1"/>
</dbReference>
<comment type="catalytic activity">
    <reaction evidence="9">
        <text>D-threo-isocitrate + NADP(+) = 2-oxoglutarate + CO2 + NADPH</text>
        <dbReference type="Rhea" id="RHEA:19629"/>
        <dbReference type="ChEBI" id="CHEBI:15562"/>
        <dbReference type="ChEBI" id="CHEBI:16526"/>
        <dbReference type="ChEBI" id="CHEBI:16810"/>
        <dbReference type="ChEBI" id="CHEBI:57783"/>
        <dbReference type="ChEBI" id="CHEBI:58349"/>
        <dbReference type="EC" id="1.1.1.42"/>
    </reaction>
</comment>
<name>A0A1I0SQH2_9NOCA</name>
<dbReference type="SMART" id="SM01329">
    <property type="entry name" value="Iso_dh"/>
    <property type="match status" value="1"/>
</dbReference>
<keyword evidence="5 9" id="KW-0460">Magnesium</keyword>
<dbReference type="GO" id="GO:0004450">
    <property type="term" value="F:isocitrate dehydrogenase (NADP+) activity"/>
    <property type="evidence" value="ECO:0007669"/>
    <property type="project" value="UniProtKB-UniRule"/>
</dbReference>
<keyword evidence="7 9" id="KW-0560">Oxidoreductase</keyword>